<organism evidence="2 3">
    <name type="scientific">Tepidicaulis marinus</name>
    <dbReference type="NCBI Taxonomy" id="1333998"/>
    <lineage>
        <taxon>Bacteria</taxon>
        <taxon>Pseudomonadati</taxon>
        <taxon>Pseudomonadota</taxon>
        <taxon>Alphaproteobacteria</taxon>
        <taxon>Hyphomicrobiales</taxon>
        <taxon>Parvibaculaceae</taxon>
        <taxon>Tepidicaulis</taxon>
    </lineage>
</organism>
<keyword evidence="3" id="KW-1185">Reference proteome</keyword>
<dbReference type="eggNOG" id="COG3126">
    <property type="taxonomic scope" value="Bacteria"/>
</dbReference>
<dbReference type="RefSeq" id="WP_052379452.1">
    <property type="nucleotide sequence ID" value="NZ_BBIO01000013.1"/>
</dbReference>
<dbReference type="Pfam" id="PF09619">
    <property type="entry name" value="YscW"/>
    <property type="match status" value="1"/>
</dbReference>
<protein>
    <submittedName>
        <fullName evidence="2">Lipoprotein-like protein</fullName>
    </submittedName>
</protein>
<dbReference type="Proteomes" id="UP000028702">
    <property type="component" value="Unassembled WGS sequence"/>
</dbReference>
<feature type="signal peptide" evidence="1">
    <location>
        <begin position="1"/>
        <end position="21"/>
    </location>
</feature>
<comment type="caution">
    <text evidence="2">The sequence shown here is derived from an EMBL/GenBank/DDBJ whole genome shotgun (WGS) entry which is preliminary data.</text>
</comment>
<gene>
    <name evidence="2" type="ORF">M2A_2473</name>
</gene>
<accession>A0A081BD56</accession>
<sequence>MKPLPRTLSLLLLCGFLAACGDGKTAALSGTVSYKERIALPPEAIIEIILLDTSRENANKARLARQIIMTQGKQPPFAYELRYDPRGIEEDGSYTVAARALIDDEVRFISQPHRADLSHPEKKNTVIDIVLRPVPSTLPNTSGQP</sequence>
<dbReference type="AlphaFoldDB" id="A0A081BD56"/>
<dbReference type="PANTHER" id="PTHR38013">
    <property type="entry name" value="GLYCOPROTEIN/POLYSACCHARIDE METABOLISM"/>
    <property type="match status" value="1"/>
</dbReference>
<dbReference type="EMBL" id="BBIO01000013">
    <property type="protein sequence ID" value="GAK45974.1"/>
    <property type="molecule type" value="Genomic_DNA"/>
</dbReference>
<keyword evidence="2" id="KW-0449">Lipoprotein</keyword>
<evidence type="ECO:0000256" key="1">
    <source>
        <dbReference type="SAM" id="SignalP"/>
    </source>
</evidence>
<reference evidence="2 3" key="1">
    <citation type="submission" date="2014-07" db="EMBL/GenBank/DDBJ databases">
        <title>Tepidicaulis marinum gen. nov., sp. nov., a novel marine bacterium denitrifying nitrate to nitrous oxide strictly under microaerobic conditions.</title>
        <authorList>
            <person name="Takeuchi M."/>
            <person name="Yamagishi T."/>
            <person name="Kamagata Y."/>
            <person name="Oshima K."/>
            <person name="Hattori M."/>
            <person name="Katayama T."/>
            <person name="Hanada S."/>
            <person name="Tamaki H."/>
            <person name="Marumo K."/>
            <person name="Maeda H."/>
            <person name="Nedachi M."/>
            <person name="Iwasaki W."/>
            <person name="Suwa Y."/>
            <person name="Sakata S."/>
        </authorList>
    </citation>
    <scope>NUCLEOTIDE SEQUENCE [LARGE SCALE GENOMIC DNA]</scope>
    <source>
        <strain evidence="2 3">MA2</strain>
    </source>
</reference>
<keyword evidence="1" id="KW-0732">Signal</keyword>
<proteinExistence type="predicted"/>
<dbReference type="InterPro" id="IPR039366">
    <property type="entry name" value="Pilotin"/>
</dbReference>
<name>A0A081BD56_9HYPH</name>
<dbReference type="STRING" id="1333998.M2A_2473"/>
<evidence type="ECO:0000313" key="3">
    <source>
        <dbReference type="Proteomes" id="UP000028702"/>
    </source>
</evidence>
<dbReference type="InterPro" id="IPR053196">
    <property type="entry name" value="Lipoprotein_YbaY-like"/>
</dbReference>
<evidence type="ECO:0000313" key="2">
    <source>
        <dbReference type="EMBL" id="GAK45974.1"/>
    </source>
</evidence>
<dbReference type="PANTHER" id="PTHR38013:SF1">
    <property type="entry name" value="GLYCOPROTEIN_POLYSACCHARIDE METABOLISM"/>
    <property type="match status" value="1"/>
</dbReference>
<feature type="chain" id="PRO_5001755101" evidence="1">
    <location>
        <begin position="22"/>
        <end position="145"/>
    </location>
</feature>
<dbReference type="PROSITE" id="PS51257">
    <property type="entry name" value="PROKAR_LIPOPROTEIN"/>
    <property type="match status" value="1"/>
</dbReference>